<dbReference type="InterPro" id="IPR009019">
    <property type="entry name" value="KH_sf_prok-type"/>
</dbReference>
<dbReference type="AlphaFoldDB" id="A0A3N1XTB0"/>
<comment type="function">
    <text evidence="3">A probable RNA chaperone. Forms a complex with KhpB which binds to cellular RNA and controls its expression. Plays a role in peptidoglycan (PG) homeostasis and cell length regulation.</text>
</comment>
<dbReference type="Proteomes" id="UP000273083">
    <property type="component" value="Unassembled WGS sequence"/>
</dbReference>
<dbReference type="PANTHER" id="PTHR34654:SF1">
    <property type="entry name" value="RNA-BINDING PROTEIN KHPA"/>
    <property type="match status" value="1"/>
</dbReference>
<proteinExistence type="inferred from homology"/>
<dbReference type="Pfam" id="PF13083">
    <property type="entry name" value="KH_KhpA-B"/>
    <property type="match status" value="1"/>
</dbReference>
<comment type="caution">
    <text evidence="4">The sequence shown here is derived from an EMBL/GenBank/DDBJ whole genome shotgun (WGS) entry which is preliminary data.</text>
</comment>
<dbReference type="RefSeq" id="WP_123608838.1">
    <property type="nucleotide sequence ID" value="NZ_RJVG01000003.1"/>
</dbReference>
<dbReference type="GO" id="GO:0005737">
    <property type="term" value="C:cytoplasm"/>
    <property type="evidence" value="ECO:0007669"/>
    <property type="project" value="UniProtKB-SubCell"/>
</dbReference>
<keyword evidence="1 3" id="KW-0963">Cytoplasm</keyword>
<reference evidence="4 5" key="1">
    <citation type="submission" date="2018-11" db="EMBL/GenBank/DDBJ databases">
        <title>Genomic Encyclopedia of Type Strains, Phase IV (KMG-IV): sequencing the most valuable type-strain genomes for metagenomic binning, comparative biology and taxonomic classification.</title>
        <authorList>
            <person name="Goeker M."/>
        </authorList>
    </citation>
    <scope>NUCLEOTIDE SEQUENCE [LARGE SCALE GENOMIC DNA]</scope>
    <source>
        <strain evidence="4 5">DSM 26537</strain>
    </source>
</reference>
<keyword evidence="5" id="KW-1185">Reference proteome</keyword>
<dbReference type="NCBIfam" id="NF001748">
    <property type="entry name" value="PRK00468.1"/>
    <property type="match status" value="1"/>
</dbReference>
<protein>
    <recommendedName>
        <fullName evidence="3">RNA-binding protein KhpA</fullName>
    </recommendedName>
    <alternativeName>
        <fullName evidence="3">KH-domain protein A</fullName>
    </alternativeName>
</protein>
<dbReference type="GO" id="GO:0071555">
    <property type="term" value="P:cell wall organization"/>
    <property type="evidence" value="ECO:0007669"/>
    <property type="project" value="UniProtKB-KW"/>
</dbReference>
<keyword evidence="2 3" id="KW-0694">RNA-binding</keyword>
<dbReference type="GO" id="GO:0008360">
    <property type="term" value="P:regulation of cell shape"/>
    <property type="evidence" value="ECO:0007669"/>
    <property type="project" value="UniProtKB-KW"/>
</dbReference>
<comment type="subcellular location">
    <subcellularLocation>
        <location evidence="3">Cytoplasm</location>
    </subcellularLocation>
</comment>
<comment type="subunit">
    <text evidence="3">Forms a complex with KhpB.</text>
</comment>
<gene>
    <name evidence="3" type="primary">khpA</name>
    <name evidence="4" type="ORF">EDD66_103339</name>
</gene>
<name>A0A3N1XTB0_9FIRM</name>
<dbReference type="PANTHER" id="PTHR34654">
    <property type="entry name" value="UPF0109 PROTEIN SCO5592"/>
    <property type="match status" value="1"/>
</dbReference>
<keyword evidence="3" id="KW-0143">Chaperone</keyword>
<dbReference type="InterPro" id="IPR015946">
    <property type="entry name" value="KH_dom-like_a/b"/>
</dbReference>
<comment type="similarity">
    <text evidence="3">Belongs to the KhpA RNA-binding protein family.</text>
</comment>
<dbReference type="GO" id="GO:0003723">
    <property type="term" value="F:RNA binding"/>
    <property type="evidence" value="ECO:0007669"/>
    <property type="project" value="UniProtKB-UniRule"/>
</dbReference>
<dbReference type="EMBL" id="RJVG01000003">
    <property type="protein sequence ID" value="ROR29401.1"/>
    <property type="molecule type" value="Genomic_DNA"/>
</dbReference>
<evidence type="ECO:0000256" key="3">
    <source>
        <dbReference type="HAMAP-Rule" id="MF_00088"/>
    </source>
</evidence>
<dbReference type="InterPro" id="IPR020627">
    <property type="entry name" value="KhpA"/>
</dbReference>
<dbReference type="GO" id="GO:0009252">
    <property type="term" value="P:peptidoglycan biosynthetic process"/>
    <property type="evidence" value="ECO:0007669"/>
    <property type="project" value="UniProtKB-UniRule"/>
</dbReference>
<keyword evidence="3" id="KW-0133">Cell shape</keyword>
<evidence type="ECO:0000256" key="2">
    <source>
        <dbReference type="ARBA" id="ARBA00022884"/>
    </source>
</evidence>
<keyword evidence="3" id="KW-0961">Cell wall biogenesis/degradation</keyword>
<dbReference type="HAMAP" id="MF_00088">
    <property type="entry name" value="KhpA"/>
    <property type="match status" value="1"/>
</dbReference>
<dbReference type="Gene3D" id="3.30.300.20">
    <property type="match status" value="1"/>
</dbReference>
<organism evidence="4 5">
    <name type="scientific">Mobilisporobacter senegalensis</name>
    <dbReference type="NCBI Taxonomy" id="1329262"/>
    <lineage>
        <taxon>Bacteria</taxon>
        <taxon>Bacillati</taxon>
        <taxon>Bacillota</taxon>
        <taxon>Clostridia</taxon>
        <taxon>Lachnospirales</taxon>
        <taxon>Lachnospiraceae</taxon>
        <taxon>Mobilisporobacter</taxon>
    </lineage>
</organism>
<dbReference type="PROSITE" id="PS50084">
    <property type="entry name" value="KH_TYPE_1"/>
    <property type="match status" value="1"/>
</dbReference>
<dbReference type="SUPFAM" id="SSF54814">
    <property type="entry name" value="Prokaryotic type KH domain (KH-domain type II)"/>
    <property type="match status" value="1"/>
</dbReference>
<evidence type="ECO:0000256" key="1">
    <source>
        <dbReference type="ARBA" id="ARBA00022490"/>
    </source>
</evidence>
<accession>A0A3N1XTB0</accession>
<sequence>MKELVEVIAKSLVDHPDEVVVTETETEKSIVVELKVASDDMGKVIGKQGRIAKAIRAVVKAAASKDDKKVVVEIQQ</sequence>
<evidence type="ECO:0000313" key="5">
    <source>
        <dbReference type="Proteomes" id="UP000273083"/>
    </source>
</evidence>
<evidence type="ECO:0000313" key="4">
    <source>
        <dbReference type="EMBL" id="ROR29401.1"/>
    </source>
</evidence>
<dbReference type="CDD" id="cd22533">
    <property type="entry name" value="KH-II_YlqC-like"/>
    <property type="match status" value="1"/>
</dbReference>